<reference evidence="2" key="1">
    <citation type="submission" date="2018-05" db="EMBL/GenBank/DDBJ databases">
        <authorList>
            <person name="Lanie J.A."/>
            <person name="Ng W.-L."/>
            <person name="Kazmierczak K.M."/>
            <person name="Andrzejewski T.M."/>
            <person name="Davidsen T.M."/>
            <person name="Wayne K.J."/>
            <person name="Tettelin H."/>
            <person name="Glass J.I."/>
            <person name="Rusch D."/>
            <person name="Podicherti R."/>
            <person name="Tsui H.-C.T."/>
            <person name="Winkler M.E."/>
        </authorList>
    </citation>
    <scope>NUCLEOTIDE SEQUENCE</scope>
</reference>
<dbReference type="GO" id="GO:0005829">
    <property type="term" value="C:cytosol"/>
    <property type="evidence" value="ECO:0007669"/>
    <property type="project" value="TreeGrafter"/>
</dbReference>
<dbReference type="InterPro" id="IPR002376">
    <property type="entry name" value="Formyl_transf_N"/>
</dbReference>
<evidence type="ECO:0000313" key="2">
    <source>
        <dbReference type="EMBL" id="SVA67341.1"/>
    </source>
</evidence>
<organism evidence="2">
    <name type="scientific">marine metagenome</name>
    <dbReference type="NCBI Taxonomy" id="408172"/>
    <lineage>
        <taxon>unclassified sequences</taxon>
        <taxon>metagenomes</taxon>
        <taxon>ecological metagenomes</taxon>
    </lineage>
</organism>
<gene>
    <name evidence="2" type="ORF">METZ01_LOCUS120195</name>
</gene>
<dbReference type="PANTHER" id="PTHR11138">
    <property type="entry name" value="METHIONYL-TRNA FORMYLTRANSFERASE"/>
    <property type="match status" value="1"/>
</dbReference>
<proteinExistence type="predicted"/>
<accession>A0A381XSG4</accession>
<dbReference type="CDD" id="cd08653">
    <property type="entry name" value="FMT_core_like_3"/>
    <property type="match status" value="1"/>
</dbReference>
<name>A0A381XSG4_9ZZZZ</name>
<dbReference type="EMBL" id="UINC01016111">
    <property type="protein sequence ID" value="SVA67341.1"/>
    <property type="molecule type" value="Genomic_DNA"/>
</dbReference>
<evidence type="ECO:0000259" key="1">
    <source>
        <dbReference type="Pfam" id="PF00551"/>
    </source>
</evidence>
<dbReference type="Gene3D" id="3.40.50.12230">
    <property type="match status" value="1"/>
</dbReference>
<dbReference type="PANTHER" id="PTHR11138:SF5">
    <property type="entry name" value="METHIONYL-TRNA FORMYLTRANSFERASE, MITOCHONDRIAL"/>
    <property type="match status" value="1"/>
</dbReference>
<dbReference type="InterPro" id="IPR036477">
    <property type="entry name" value="Formyl_transf_N_sf"/>
</dbReference>
<dbReference type="SUPFAM" id="SSF53328">
    <property type="entry name" value="Formyltransferase"/>
    <property type="match status" value="1"/>
</dbReference>
<sequence>MRIAFLANRDIQSNFALNILTNKLSHHSMTIYLSDHVGKKRSDFTELNQLRFIEQPLFNDTVFPTIEKLPRALERFLTFHELGDQTGNEVISLNEINSINGQEKLQSFDPDLIISIRYGTIIQSAVIAIPRFGILNLHSGILPQYRGVMATFWAMLNSDKHVGCTLHYIIDGTIDTGPIVSIYQKKRNVKTDYFTNVISLYPSGCELIIKAVKIIESGESLEQKSVKGESHYYTFPKGQEISRFKQKGYALFNEASLINFVKKYYCYDLTVEQLGYR</sequence>
<protein>
    <recommendedName>
        <fullName evidence="1">Formyl transferase N-terminal domain-containing protein</fullName>
    </recommendedName>
</protein>
<dbReference type="AlphaFoldDB" id="A0A381XSG4"/>
<dbReference type="Pfam" id="PF00551">
    <property type="entry name" value="Formyl_trans_N"/>
    <property type="match status" value="1"/>
</dbReference>
<dbReference type="GO" id="GO:0004479">
    <property type="term" value="F:methionyl-tRNA formyltransferase activity"/>
    <property type="evidence" value="ECO:0007669"/>
    <property type="project" value="TreeGrafter"/>
</dbReference>
<feature type="domain" description="Formyl transferase N-terminal" evidence="1">
    <location>
        <begin position="102"/>
        <end position="191"/>
    </location>
</feature>